<dbReference type="AlphaFoldDB" id="A0A1F6V9M0"/>
<gene>
    <name evidence="1" type="ORF">A2647_00875</name>
</gene>
<dbReference type="SUPFAM" id="SSF50118">
    <property type="entry name" value="Cell growth inhibitor/plasmid maintenance toxic component"/>
    <property type="match status" value="1"/>
</dbReference>
<dbReference type="EMBL" id="MFTP01000002">
    <property type="protein sequence ID" value="OGI66292.1"/>
    <property type="molecule type" value="Genomic_DNA"/>
</dbReference>
<evidence type="ECO:0008006" key="3">
    <source>
        <dbReference type="Google" id="ProtNLM"/>
    </source>
</evidence>
<dbReference type="InterPro" id="IPR003477">
    <property type="entry name" value="PemK-like"/>
</dbReference>
<dbReference type="Proteomes" id="UP000177370">
    <property type="component" value="Unassembled WGS sequence"/>
</dbReference>
<name>A0A1F6V9M0_9BACT</name>
<dbReference type="InterPro" id="IPR011067">
    <property type="entry name" value="Plasmid_toxin/cell-grow_inhib"/>
</dbReference>
<accession>A0A1F6V9M0</accession>
<reference evidence="1 2" key="1">
    <citation type="journal article" date="2016" name="Nat. Commun.">
        <title>Thousands of microbial genomes shed light on interconnected biogeochemical processes in an aquifer system.</title>
        <authorList>
            <person name="Anantharaman K."/>
            <person name="Brown C.T."/>
            <person name="Hug L.A."/>
            <person name="Sharon I."/>
            <person name="Castelle C.J."/>
            <person name="Probst A.J."/>
            <person name="Thomas B.C."/>
            <person name="Singh A."/>
            <person name="Wilkins M.J."/>
            <person name="Karaoz U."/>
            <person name="Brodie E.L."/>
            <person name="Williams K.H."/>
            <person name="Hubbard S.S."/>
            <person name="Banfield J.F."/>
        </authorList>
    </citation>
    <scope>NUCLEOTIDE SEQUENCE [LARGE SCALE GENOMIC DNA]</scope>
</reference>
<protein>
    <recommendedName>
        <fullName evidence="3">2,4-dihydroxyhept-2-ene-1,7-dioic acid aldolase</fullName>
    </recommendedName>
</protein>
<evidence type="ECO:0000313" key="2">
    <source>
        <dbReference type="Proteomes" id="UP000177370"/>
    </source>
</evidence>
<sequence>MEKEYDDWNKLKKDLSTKKSNIFFHKGDIWFASIGKNIGDEEDGKHSSFERPILIVRKFNNNIFLGIPLTLNEEKEGKYYHKLNSFSGSTAILSQVRLFDAKRLLRIIGKVENEELKEVKSKIRKIV</sequence>
<proteinExistence type="predicted"/>
<comment type="caution">
    <text evidence="1">The sequence shown here is derived from an EMBL/GenBank/DDBJ whole genome shotgun (WGS) entry which is preliminary data.</text>
</comment>
<dbReference type="GO" id="GO:0003677">
    <property type="term" value="F:DNA binding"/>
    <property type="evidence" value="ECO:0007669"/>
    <property type="project" value="InterPro"/>
</dbReference>
<evidence type="ECO:0000313" key="1">
    <source>
        <dbReference type="EMBL" id="OGI66292.1"/>
    </source>
</evidence>
<dbReference type="Pfam" id="PF02452">
    <property type="entry name" value="PemK_toxin"/>
    <property type="match status" value="1"/>
</dbReference>
<organism evidence="1 2">
    <name type="scientific">Candidatus Nomurabacteria bacterium RIFCSPHIGHO2_01_FULL_40_24b</name>
    <dbReference type="NCBI Taxonomy" id="1801739"/>
    <lineage>
        <taxon>Bacteria</taxon>
        <taxon>Candidatus Nomuraibacteriota</taxon>
    </lineage>
</organism>
<dbReference type="Gene3D" id="2.30.30.110">
    <property type="match status" value="1"/>
</dbReference>